<protein>
    <recommendedName>
        <fullName evidence="3">Alcohol acetyltransferase</fullName>
    </recommendedName>
</protein>
<evidence type="ECO:0008006" key="3">
    <source>
        <dbReference type="Google" id="ProtNLM"/>
    </source>
</evidence>
<proteinExistence type="predicted"/>
<dbReference type="Proteomes" id="UP000470875">
    <property type="component" value="Unassembled WGS sequence"/>
</dbReference>
<keyword evidence="2" id="KW-1185">Reference proteome</keyword>
<dbReference type="RefSeq" id="WP_154543061.1">
    <property type="nucleotide sequence ID" value="NZ_VULO01000002.1"/>
</dbReference>
<dbReference type="PANTHER" id="PTHR28037:SF1">
    <property type="entry name" value="ALCOHOL O-ACETYLTRANSFERASE 1-RELATED"/>
    <property type="match status" value="1"/>
</dbReference>
<gene>
    <name evidence="1" type="ORF">FYJ24_01855</name>
</gene>
<evidence type="ECO:0000313" key="1">
    <source>
        <dbReference type="EMBL" id="MSS83526.1"/>
    </source>
</evidence>
<reference evidence="1 2" key="1">
    <citation type="submission" date="2019-08" db="EMBL/GenBank/DDBJ databases">
        <title>In-depth cultivation of the pig gut microbiome towards novel bacterial diversity and tailored functional studies.</title>
        <authorList>
            <person name="Wylensek D."/>
            <person name="Hitch T.C.A."/>
            <person name="Clavel T."/>
        </authorList>
    </citation>
    <scope>NUCLEOTIDE SEQUENCE [LARGE SCALE GENOMIC DNA]</scope>
    <source>
        <strain evidence="1 2">WB03_NA08</strain>
    </source>
</reference>
<dbReference type="AlphaFoldDB" id="A0A6N7W5N9"/>
<evidence type="ECO:0000313" key="2">
    <source>
        <dbReference type="Proteomes" id="UP000470875"/>
    </source>
</evidence>
<dbReference type="PANTHER" id="PTHR28037">
    <property type="entry name" value="ALCOHOL O-ACETYLTRANSFERASE 1-RELATED"/>
    <property type="match status" value="1"/>
</dbReference>
<accession>A0A6N7W5N9</accession>
<organism evidence="1 2">
    <name type="scientific">Scrofimicrobium canadense</name>
    <dbReference type="NCBI Taxonomy" id="2652290"/>
    <lineage>
        <taxon>Bacteria</taxon>
        <taxon>Bacillati</taxon>
        <taxon>Actinomycetota</taxon>
        <taxon>Actinomycetes</taxon>
        <taxon>Actinomycetales</taxon>
        <taxon>Actinomycetaceae</taxon>
        <taxon>Scrofimicrobium</taxon>
    </lineage>
</organism>
<sequence length="422" mass="46690">MKWSRLDHAAKLYATTADASNSSTFRLSAVLYDQIDPDALQRAADRTLDRYQGFNVRLSSGLFWNFLARNTAGIVVEAESDYPCFPISTGGPGAPLLRIIYHERRISVEFFHALTDGTGGLEFLKTLLREYLQQKGIAIASEGLVIPSDSLPGIGEGEDGFSLYRDQCRALAEGVSITSPKARHIAGTPFDNPGHNVVEAITTMDGVAQAARLHQTTVTGLLIAVALKAAALTEPRRESEPFVVSMPVNLRRVFPSSTLRNFFVIVNIGDNTDSYDDMERVIHSVRTEMDAKLSRPMLARYVADTMRFDQNLVSRFTPNILKRPMVRFGFNRFGQSVTTMTLSNLGVIRLPSQMESFVERLDFHLYPAKATPVNIAAISYGGFASISFARSIVEADFIRHCADLLSHTINEPVAFTSNEWGL</sequence>
<name>A0A6N7W5N9_9ACTO</name>
<dbReference type="InterPro" id="IPR052058">
    <property type="entry name" value="Alcohol_O-acetyltransferase"/>
</dbReference>
<comment type="caution">
    <text evidence="1">The sequence shown here is derived from an EMBL/GenBank/DDBJ whole genome shotgun (WGS) entry which is preliminary data.</text>
</comment>
<dbReference type="EMBL" id="VULO01000002">
    <property type="protein sequence ID" value="MSS83526.1"/>
    <property type="molecule type" value="Genomic_DNA"/>
</dbReference>